<name>A0A1Y5S4L2_9PROT</name>
<sequence>MKKPLRGAPRDKVRDGGRFDPDRAIRTWEQDGIAYFKVAEVSLPVTSSAAALERAARAAGRDVEAEAYYAWDLGAESSTAWWFGWGGFDLEEEIVAHAVRGLKPVREKLAAFDPKDNDVGCDSVEEYLDLLVAAHDTELSAADLKRGFRDWVNALSPEIRHILERDLASWYRRAANTAPDRGGR</sequence>
<accession>A0A1Y5S4L2</accession>
<proteinExistence type="predicted"/>
<dbReference type="Proteomes" id="UP000193200">
    <property type="component" value="Unassembled WGS sequence"/>
</dbReference>
<reference evidence="1 2" key="1">
    <citation type="submission" date="2017-03" db="EMBL/GenBank/DDBJ databases">
        <authorList>
            <person name="Afonso C.L."/>
            <person name="Miller P.J."/>
            <person name="Scott M.A."/>
            <person name="Spackman E."/>
            <person name="Goraichik I."/>
            <person name="Dimitrov K.M."/>
            <person name="Suarez D.L."/>
            <person name="Swayne D.E."/>
        </authorList>
    </citation>
    <scope>NUCLEOTIDE SEQUENCE [LARGE SCALE GENOMIC DNA]</scope>
    <source>
        <strain evidence="1 2">CECT 7691</strain>
    </source>
</reference>
<dbReference type="AlphaFoldDB" id="A0A1Y5S4L2"/>
<keyword evidence="2" id="KW-1185">Reference proteome</keyword>
<evidence type="ECO:0000313" key="2">
    <source>
        <dbReference type="Proteomes" id="UP000193200"/>
    </source>
</evidence>
<dbReference type="EMBL" id="FWFR01000001">
    <property type="protein sequence ID" value="SLN32471.1"/>
    <property type="molecule type" value="Genomic_DNA"/>
</dbReference>
<protein>
    <submittedName>
        <fullName evidence="1">Uncharacterized protein</fullName>
    </submittedName>
</protein>
<evidence type="ECO:0000313" key="1">
    <source>
        <dbReference type="EMBL" id="SLN32471.1"/>
    </source>
</evidence>
<organism evidence="1 2">
    <name type="scientific">Oceanibacterium hippocampi</name>
    <dbReference type="NCBI Taxonomy" id="745714"/>
    <lineage>
        <taxon>Bacteria</taxon>
        <taxon>Pseudomonadati</taxon>
        <taxon>Pseudomonadota</taxon>
        <taxon>Alphaproteobacteria</taxon>
        <taxon>Sneathiellales</taxon>
        <taxon>Sneathiellaceae</taxon>
        <taxon>Oceanibacterium</taxon>
    </lineage>
</organism>
<dbReference type="OrthoDB" id="8480449at2"/>
<dbReference type="InParanoid" id="A0A1Y5S4L2"/>
<gene>
    <name evidence="1" type="ORF">OCH7691_01205</name>
</gene>
<dbReference type="RefSeq" id="WP_085882452.1">
    <property type="nucleotide sequence ID" value="NZ_FWFR01000001.1"/>
</dbReference>